<feature type="transmembrane region" description="Helical" evidence="8">
    <location>
        <begin position="367"/>
        <end position="387"/>
    </location>
</feature>
<dbReference type="InterPro" id="IPR050545">
    <property type="entry name" value="Mycobact_MmpL"/>
</dbReference>
<keyword evidence="11" id="KW-1185">Reference proteome</keyword>
<dbReference type="AlphaFoldDB" id="A0A3A9YPC2"/>
<dbReference type="InterPro" id="IPR000731">
    <property type="entry name" value="SSD"/>
</dbReference>
<feature type="transmembrane region" description="Helical" evidence="8">
    <location>
        <begin position="634"/>
        <end position="654"/>
    </location>
</feature>
<accession>A0A3A9YPC2</accession>
<dbReference type="PANTHER" id="PTHR33406">
    <property type="entry name" value="MEMBRANE PROTEIN MJ1562-RELATED"/>
    <property type="match status" value="1"/>
</dbReference>
<comment type="subcellular location">
    <subcellularLocation>
        <location evidence="1">Cell membrane</location>
        <topology evidence="1">Multi-pass membrane protein</topology>
    </subcellularLocation>
</comment>
<evidence type="ECO:0000256" key="7">
    <source>
        <dbReference type="SAM" id="MobiDB-lite"/>
    </source>
</evidence>
<evidence type="ECO:0000256" key="2">
    <source>
        <dbReference type="ARBA" id="ARBA00010157"/>
    </source>
</evidence>
<evidence type="ECO:0000313" key="10">
    <source>
        <dbReference type="EMBL" id="RKN37294.1"/>
    </source>
</evidence>
<keyword evidence="6 8" id="KW-0472">Membrane</keyword>
<evidence type="ECO:0000313" key="11">
    <source>
        <dbReference type="Proteomes" id="UP000272474"/>
    </source>
</evidence>
<feature type="region of interest" description="Disordered" evidence="7">
    <location>
        <begin position="715"/>
        <end position="740"/>
    </location>
</feature>
<evidence type="ECO:0000256" key="5">
    <source>
        <dbReference type="ARBA" id="ARBA00022989"/>
    </source>
</evidence>
<feature type="transmembrane region" description="Helical" evidence="8">
    <location>
        <begin position="660"/>
        <end position="682"/>
    </location>
</feature>
<evidence type="ECO:0000256" key="8">
    <source>
        <dbReference type="SAM" id="Phobius"/>
    </source>
</evidence>
<dbReference type="OrthoDB" id="7051771at2"/>
<dbReference type="InterPro" id="IPR004869">
    <property type="entry name" value="MMPL_dom"/>
</dbReference>
<comment type="similarity">
    <text evidence="2">Belongs to the resistance-nodulation-cell division (RND) (TC 2.A.6) family. MmpL subfamily.</text>
</comment>
<dbReference type="EMBL" id="RBAL01000026">
    <property type="protein sequence ID" value="RKN37294.1"/>
    <property type="molecule type" value="Genomic_DNA"/>
</dbReference>
<gene>
    <name evidence="10" type="ORF">D7294_28420</name>
</gene>
<keyword evidence="5 8" id="KW-1133">Transmembrane helix</keyword>
<feature type="transmembrane region" description="Helical" evidence="8">
    <location>
        <begin position="303"/>
        <end position="328"/>
    </location>
</feature>
<feature type="transmembrane region" description="Helical" evidence="8">
    <location>
        <begin position="523"/>
        <end position="542"/>
    </location>
</feature>
<reference evidence="10 11" key="1">
    <citation type="journal article" date="2014" name="Int. J. Syst. Evol. Microbiol.">
        <title>Streptomyces hoynatensis sp. nov., isolated from deep marine sediment.</title>
        <authorList>
            <person name="Veyisoglu A."/>
            <person name="Sahin N."/>
        </authorList>
    </citation>
    <scope>NUCLEOTIDE SEQUENCE [LARGE SCALE GENOMIC DNA]</scope>
    <source>
        <strain evidence="10 11">KCTC 29097</strain>
    </source>
</reference>
<feature type="transmembrane region" description="Helical" evidence="8">
    <location>
        <begin position="202"/>
        <end position="225"/>
    </location>
</feature>
<feature type="transmembrane region" description="Helical" evidence="8">
    <location>
        <begin position="177"/>
        <end position="195"/>
    </location>
</feature>
<dbReference type="PROSITE" id="PS50156">
    <property type="entry name" value="SSD"/>
    <property type="match status" value="1"/>
</dbReference>
<evidence type="ECO:0000259" key="9">
    <source>
        <dbReference type="PROSITE" id="PS50156"/>
    </source>
</evidence>
<evidence type="ECO:0000256" key="4">
    <source>
        <dbReference type="ARBA" id="ARBA00022692"/>
    </source>
</evidence>
<organism evidence="10 11">
    <name type="scientific">Streptomyces hoynatensis</name>
    <dbReference type="NCBI Taxonomy" id="1141874"/>
    <lineage>
        <taxon>Bacteria</taxon>
        <taxon>Bacillati</taxon>
        <taxon>Actinomycetota</taxon>
        <taxon>Actinomycetes</taxon>
        <taxon>Kitasatosporales</taxon>
        <taxon>Streptomycetaceae</taxon>
        <taxon>Streptomyces</taxon>
    </lineage>
</organism>
<proteinExistence type="inferred from homology"/>
<keyword evidence="4 8" id="KW-0812">Transmembrane</keyword>
<keyword evidence="3" id="KW-1003">Cell membrane</keyword>
<sequence length="740" mass="76344">MSTLARWCHRRRLLVLLLWLACLVGLGVASGVAGDGYRTDFTLPDSESSTALDLMSEATPDTAGATAGVVWEVDEGSVADAAPRDRVEAALAQIAALPGVGSVVGPWDEGGAGQIGAGERIAYARIAFTEQSYELDKGLVQNVIDTARAAATEGLTVELGGEAISVAEEPSAAASEIVAVVFGAVVLFVAFGSLVGMAVPLVIAVAGVGTAMLSMGLLAHGIGIADIAPTLGALIGLGVGIDYALFIVTRHRSGLKAGLGPEESVVTALDTAGRAVVFAAITVILSVLGLFALGMGFLNGVAIAAALTVLCTVLASVTLLPALLGFMGMRVLRPRERRELAEQGPAAAPARPGLIARWAAVVERRPLLLSAVAVLVIAVLAAPTLSLRLGNSDQGTNPDSFTSRKAYDMLAEGFGPGFNGPLLLVAEAGDEAGRQALGALTRDLPGVPGVAEVHAYPMQAGSPIGIVQVTPRTSPQAEETSELISRLREEVIPQAAEGTDLHVYVGGQTAVNDDFSDTIADRMFLFIGVIVALGCLLLLLAFRSLVIPLTAAVMNLMAALAAFGVVVAAFQWGWVSDAVGMGTGPVEPFLPVLMLPVLFGLSMDYQVFLVSRMHEEWVHGRDNRRAVIVGQSETGRVITAAATIMIAVFLAFILGGQRVISMFGAGLAVAVALDAFILRTVLVPAAMHVLGRSNWWLPGWLDRVLPHLSVERPGSPAARPPAGATAAPAADASAPVGSGH</sequence>
<protein>
    <submittedName>
        <fullName evidence="10">MMPL family transporter</fullName>
    </submittedName>
</protein>
<dbReference type="RefSeq" id="WP_120684676.1">
    <property type="nucleotide sequence ID" value="NZ_RBAL01000026.1"/>
</dbReference>
<dbReference type="PANTHER" id="PTHR33406:SF11">
    <property type="entry name" value="MEMBRANE PROTEIN SCO6666-RELATED"/>
    <property type="match status" value="1"/>
</dbReference>
<evidence type="ECO:0000256" key="6">
    <source>
        <dbReference type="ARBA" id="ARBA00023136"/>
    </source>
</evidence>
<name>A0A3A9YPC2_9ACTN</name>
<evidence type="ECO:0000256" key="3">
    <source>
        <dbReference type="ARBA" id="ARBA00022475"/>
    </source>
</evidence>
<feature type="transmembrane region" description="Helical" evidence="8">
    <location>
        <begin position="275"/>
        <end position="297"/>
    </location>
</feature>
<feature type="transmembrane region" description="Helical" evidence="8">
    <location>
        <begin position="231"/>
        <end position="249"/>
    </location>
</feature>
<dbReference type="Pfam" id="PF03176">
    <property type="entry name" value="MMPL"/>
    <property type="match status" value="2"/>
</dbReference>
<evidence type="ECO:0000256" key="1">
    <source>
        <dbReference type="ARBA" id="ARBA00004651"/>
    </source>
</evidence>
<dbReference type="SUPFAM" id="SSF82866">
    <property type="entry name" value="Multidrug efflux transporter AcrB transmembrane domain"/>
    <property type="match status" value="2"/>
</dbReference>
<dbReference type="Gene3D" id="1.20.1640.10">
    <property type="entry name" value="Multidrug efflux transporter AcrB transmembrane domain"/>
    <property type="match status" value="2"/>
</dbReference>
<feature type="domain" description="SSD" evidence="9">
    <location>
        <begin position="193"/>
        <end position="326"/>
    </location>
</feature>
<dbReference type="Proteomes" id="UP000272474">
    <property type="component" value="Unassembled WGS sequence"/>
</dbReference>
<feature type="transmembrane region" description="Helical" evidence="8">
    <location>
        <begin position="592"/>
        <end position="613"/>
    </location>
</feature>
<feature type="transmembrane region" description="Helical" evidence="8">
    <location>
        <begin position="549"/>
        <end position="572"/>
    </location>
</feature>
<dbReference type="GO" id="GO:0005886">
    <property type="term" value="C:plasma membrane"/>
    <property type="evidence" value="ECO:0007669"/>
    <property type="project" value="UniProtKB-SubCell"/>
</dbReference>
<comment type="caution">
    <text evidence="10">The sequence shown here is derived from an EMBL/GenBank/DDBJ whole genome shotgun (WGS) entry which is preliminary data.</text>
</comment>